<name>A0AAE3FFH7_9BACT</name>
<dbReference type="GO" id="GO:0000976">
    <property type="term" value="F:transcription cis-regulatory region binding"/>
    <property type="evidence" value="ECO:0007669"/>
    <property type="project" value="TreeGrafter"/>
</dbReference>
<evidence type="ECO:0000256" key="6">
    <source>
        <dbReference type="ARBA" id="ARBA00023163"/>
    </source>
</evidence>
<keyword evidence="5" id="KW-0238">DNA-binding</keyword>
<dbReference type="Gene3D" id="3.30.1490.190">
    <property type="match status" value="1"/>
</dbReference>
<evidence type="ECO:0000256" key="5">
    <source>
        <dbReference type="ARBA" id="ARBA00023125"/>
    </source>
</evidence>
<evidence type="ECO:0000256" key="3">
    <source>
        <dbReference type="ARBA" id="ARBA00022833"/>
    </source>
</evidence>
<dbReference type="InterPro" id="IPR036390">
    <property type="entry name" value="WH_DNA-bd_sf"/>
</dbReference>
<dbReference type="InterPro" id="IPR002481">
    <property type="entry name" value="FUR"/>
</dbReference>
<comment type="cofactor">
    <cofactor evidence="8">
        <name>Mn(2+)</name>
        <dbReference type="ChEBI" id="CHEBI:29035"/>
    </cofactor>
    <cofactor evidence="8">
        <name>Fe(2+)</name>
        <dbReference type="ChEBI" id="CHEBI:29033"/>
    </cofactor>
    <text evidence="8">Binds 1 Mn(2+) or Fe(2+) ion per subunit.</text>
</comment>
<evidence type="ECO:0000256" key="2">
    <source>
        <dbReference type="ARBA" id="ARBA00022491"/>
    </source>
</evidence>
<organism evidence="9 10">
    <name type="scientific">Candidatus Colimorpha enterica</name>
    <dbReference type="NCBI Taxonomy" id="3083063"/>
    <lineage>
        <taxon>Bacteria</taxon>
        <taxon>Pseudomonadati</taxon>
        <taxon>Bacteroidota</taxon>
        <taxon>Bacteroidia</taxon>
        <taxon>Bacteroidales</taxon>
        <taxon>Candidatus Colimorpha</taxon>
    </lineage>
</organism>
<dbReference type="GO" id="GO:0003700">
    <property type="term" value="F:DNA-binding transcription factor activity"/>
    <property type="evidence" value="ECO:0007669"/>
    <property type="project" value="InterPro"/>
</dbReference>
<dbReference type="SUPFAM" id="SSF46785">
    <property type="entry name" value="Winged helix' DNA-binding domain"/>
    <property type="match status" value="1"/>
</dbReference>
<evidence type="ECO:0000256" key="7">
    <source>
        <dbReference type="PIRSR" id="PIRSR602481-1"/>
    </source>
</evidence>
<keyword evidence="2" id="KW-0678">Repressor</keyword>
<sequence>MVRRETKQRQFVLGAVLARSDHPTADMIFNDVHKQDPKISHGTVYRNLNLLCGEGLISHVRVPGADRYDLRTDLHCHIFCVRCRKVTDAPHPYKPYLDEETAKLSGYKIIRHRLIFEGICPECRNEDTAALAHSVIAPGGGRKKETKEFGTR</sequence>
<protein>
    <submittedName>
        <fullName evidence="9">Transcriptional repressor</fullName>
    </submittedName>
</protein>
<dbReference type="Gene3D" id="1.10.10.10">
    <property type="entry name" value="Winged helix-like DNA-binding domain superfamily/Winged helix DNA-binding domain"/>
    <property type="match status" value="1"/>
</dbReference>
<evidence type="ECO:0000256" key="1">
    <source>
        <dbReference type="ARBA" id="ARBA00007957"/>
    </source>
</evidence>
<feature type="binding site" evidence="7">
    <location>
        <position position="83"/>
    </location>
    <ligand>
        <name>Zn(2+)</name>
        <dbReference type="ChEBI" id="CHEBI:29105"/>
    </ligand>
</feature>
<dbReference type="GO" id="GO:0008270">
    <property type="term" value="F:zinc ion binding"/>
    <property type="evidence" value="ECO:0007669"/>
    <property type="project" value="TreeGrafter"/>
</dbReference>
<feature type="binding site" evidence="8">
    <location>
        <position position="112"/>
    </location>
    <ligand>
        <name>Fe cation</name>
        <dbReference type="ChEBI" id="CHEBI:24875"/>
    </ligand>
</feature>
<gene>
    <name evidence="9" type="ORF">MR241_03790</name>
</gene>
<dbReference type="Proteomes" id="UP001139365">
    <property type="component" value="Unassembled WGS sequence"/>
</dbReference>
<dbReference type="PANTHER" id="PTHR33202:SF7">
    <property type="entry name" value="FERRIC UPTAKE REGULATION PROTEIN"/>
    <property type="match status" value="1"/>
</dbReference>
<dbReference type="CDD" id="cd07153">
    <property type="entry name" value="Fur_like"/>
    <property type="match status" value="1"/>
</dbReference>
<dbReference type="PANTHER" id="PTHR33202">
    <property type="entry name" value="ZINC UPTAKE REGULATION PROTEIN"/>
    <property type="match status" value="1"/>
</dbReference>
<proteinExistence type="inferred from homology"/>
<comment type="cofactor">
    <cofactor evidence="7">
        <name>Zn(2+)</name>
        <dbReference type="ChEBI" id="CHEBI:29105"/>
    </cofactor>
    <text evidence="7">Binds 1 zinc ion per subunit.</text>
</comment>
<keyword evidence="4" id="KW-0805">Transcription regulation</keyword>
<dbReference type="GO" id="GO:1900376">
    <property type="term" value="P:regulation of secondary metabolite biosynthetic process"/>
    <property type="evidence" value="ECO:0007669"/>
    <property type="project" value="TreeGrafter"/>
</dbReference>
<comment type="similarity">
    <text evidence="1">Belongs to the Fur family.</text>
</comment>
<keyword evidence="8" id="KW-0408">Iron</keyword>
<dbReference type="AlphaFoldDB" id="A0AAE3FFH7"/>
<dbReference type="Pfam" id="PF01475">
    <property type="entry name" value="FUR"/>
    <property type="match status" value="1"/>
</dbReference>
<feature type="binding site" evidence="7">
    <location>
        <position position="123"/>
    </location>
    <ligand>
        <name>Zn(2+)</name>
        <dbReference type="ChEBI" id="CHEBI:29105"/>
    </ligand>
</feature>
<comment type="caution">
    <text evidence="9">The sequence shown here is derived from an EMBL/GenBank/DDBJ whole genome shotgun (WGS) entry which is preliminary data.</text>
</comment>
<accession>A0AAE3FFH7</accession>
<reference evidence="9 10" key="1">
    <citation type="submission" date="2022-03" db="EMBL/GenBank/DDBJ databases">
        <title>Metagenome-assembled genomes from swine fecal metagenomes.</title>
        <authorList>
            <person name="Holman D.B."/>
            <person name="Kommadath A."/>
        </authorList>
    </citation>
    <scope>NUCLEOTIDE SEQUENCE [LARGE SCALE GENOMIC DNA]</scope>
    <source>
        <strain evidence="9">SUG147</strain>
    </source>
</reference>
<feature type="binding site" evidence="7">
    <location>
        <position position="80"/>
    </location>
    <ligand>
        <name>Zn(2+)</name>
        <dbReference type="ChEBI" id="CHEBI:29105"/>
    </ligand>
</feature>
<evidence type="ECO:0000256" key="8">
    <source>
        <dbReference type="PIRSR" id="PIRSR602481-2"/>
    </source>
</evidence>
<keyword evidence="6" id="KW-0804">Transcription</keyword>
<dbReference type="InterPro" id="IPR036388">
    <property type="entry name" value="WH-like_DNA-bd_sf"/>
</dbReference>
<evidence type="ECO:0000313" key="10">
    <source>
        <dbReference type="Proteomes" id="UP001139365"/>
    </source>
</evidence>
<evidence type="ECO:0000313" key="9">
    <source>
        <dbReference type="EMBL" id="MCI5755396.1"/>
    </source>
</evidence>
<feature type="binding site" evidence="7">
    <location>
        <position position="120"/>
    </location>
    <ligand>
        <name>Zn(2+)</name>
        <dbReference type="ChEBI" id="CHEBI:29105"/>
    </ligand>
</feature>
<keyword evidence="7" id="KW-0479">Metal-binding</keyword>
<dbReference type="InterPro" id="IPR043135">
    <property type="entry name" value="Fur_C"/>
</dbReference>
<dbReference type="EMBL" id="JALEMU010000061">
    <property type="protein sequence ID" value="MCI5755396.1"/>
    <property type="molecule type" value="Genomic_DNA"/>
</dbReference>
<dbReference type="GO" id="GO:0045892">
    <property type="term" value="P:negative regulation of DNA-templated transcription"/>
    <property type="evidence" value="ECO:0007669"/>
    <property type="project" value="TreeGrafter"/>
</dbReference>
<keyword evidence="3 7" id="KW-0862">Zinc</keyword>
<evidence type="ECO:0000256" key="4">
    <source>
        <dbReference type="ARBA" id="ARBA00023015"/>
    </source>
</evidence>